<dbReference type="AlphaFoldDB" id="A0A160V794"/>
<dbReference type="PANTHER" id="PTHR42924:SF3">
    <property type="entry name" value="POLYMERASE_HISTIDINOL PHOSPHATASE N-TERMINAL DOMAIN-CONTAINING PROTEIN"/>
    <property type="match status" value="1"/>
</dbReference>
<dbReference type="InterPro" id="IPR052018">
    <property type="entry name" value="PHP_domain"/>
</dbReference>
<dbReference type="Gene3D" id="3.20.20.140">
    <property type="entry name" value="Metal-dependent hydrolases"/>
    <property type="match status" value="1"/>
</dbReference>
<evidence type="ECO:0000313" key="1">
    <source>
        <dbReference type="EMBL" id="CUV01724.1"/>
    </source>
</evidence>
<dbReference type="SUPFAM" id="SSF89550">
    <property type="entry name" value="PHP domain-like"/>
    <property type="match status" value="1"/>
</dbReference>
<dbReference type="InterPro" id="IPR016195">
    <property type="entry name" value="Pol/histidinol_Pase-like"/>
</dbReference>
<sequence>MYLDMHSHSVSSDDSRATVEQYVKWIQVLRKRGHTVDGIVLTEHRKFDFDKDYSDLAAQYDVLVLKGSELDTRYGHFLVYGVTEALTQEIDFGDVRMDARALMQAARQHDAIALPAHPGRFGIGLTDYIDQGESFDGVEIVERFNGGSRPGENERADELCDSHNLLGIGGSDAHLTSHIATCMTDFKAPIRKENDLVEALLSKEFQAVWLKDVLTGDAST</sequence>
<evidence type="ECO:0008006" key="2">
    <source>
        <dbReference type="Google" id="ProtNLM"/>
    </source>
</evidence>
<proteinExistence type="predicted"/>
<reference evidence="1" key="1">
    <citation type="submission" date="2015-10" db="EMBL/GenBank/DDBJ databases">
        <authorList>
            <person name="Gilbert D.G."/>
        </authorList>
    </citation>
    <scope>NUCLEOTIDE SEQUENCE</scope>
</reference>
<organism evidence="1">
    <name type="scientific">hydrothermal vent metagenome</name>
    <dbReference type="NCBI Taxonomy" id="652676"/>
    <lineage>
        <taxon>unclassified sequences</taxon>
        <taxon>metagenomes</taxon>
        <taxon>ecological metagenomes</taxon>
    </lineage>
</organism>
<dbReference type="GO" id="GO:0004534">
    <property type="term" value="F:5'-3' RNA exonuclease activity"/>
    <property type="evidence" value="ECO:0007669"/>
    <property type="project" value="TreeGrafter"/>
</dbReference>
<dbReference type="Pfam" id="PF13263">
    <property type="entry name" value="PHP_C"/>
    <property type="match status" value="1"/>
</dbReference>
<dbReference type="CDD" id="cd07432">
    <property type="entry name" value="PHP_HisPPase"/>
    <property type="match status" value="1"/>
</dbReference>
<dbReference type="GO" id="GO:0035312">
    <property type="term" value="F:5'-3' DNA exonuclease activity"/>
    <property type="evidence" value="ECO:0007669"/>
    <property type="project" value="TreeGrafter"/>
</dbReference>
<gene>
    <name evidence="1" type="ORF">MGWOODY_Clf1988</name>
</gene>
<dbReference type="EMBL" id="FAXA01000122">
    <property type="protein sequence ID" value="CUV01724.1"/>
    <property type="molecule type" value="Genomic_DNA"/>
</dbReference>
<name>A0A160V794_9ZZZZ</name>
<dbReference type="PANTHER" id="PTHR42924">
    <property type="entry name" value="EXONUCLEASE"/>
    <property type="match status" value="1"/>
</dbReference>
<protein>
    <recommendedName>
        <fullName evidence="2">Polymerase/histidinol phosphatase N-terminal domain-containing protein</fullName>
    </recommendedName>
</protein>
<accession>A0A160V794</accession>